<dbReference type="EMBL" id="VFOZ01000001">
    <property type="protein sequence ID" value="TQL97507.1"/>
    <property type="molecule type" value="Genomic_DNA"/>
</dbReference>
<dbReference type="Proteomes" id="UP000316096">
    <property type="component" value="Unassembled WGS sequence"/>
</dbReference>
<organism evidence="3 4">
    <name type="scientific">Actinoallomurus bryophytorum</name>
    <dbReference type="NCBI Taxonomy" id="1490222"/>
    <lineage>
        <taxon>Bacteria</taxon>
        <taxon>Bacillati</taxon>
        <taxon>Actinomycetota</taxon>
        <taxon>Actinomycetes</taxon>
        <taxon>Streptosporangiales</taxon>
        <taxon>Thermomonosporaceae</taxon>
        <taxon>Actinoallomurus</taxon>
    </lineage>
</organism>
<dbReference type="InterPro" id="IPR035905">
    <property type="entry name" value="Barstar-like_sf"/>
</dbReference>
<accession>A0A543CKU1</accession>
<reference evidence="3 4" key="1">
    <citation type="submission" date="2019-06" db="EMBL/GenBank/DDBJ databases">
        <title>Sequencing the genomes of 1000 actinobacteria strains.</title>
        <authorList>
            <person name="Klenk H.-P."/>
        </authorList>
    </citation>
    <scope>NUCLEOTIDE SEQUENCE [LARGE SCALE GENOMIC DNA]</scope>
    <source>
        <strain evidence="3 4">DSM 102200</strain>
    </source>
</reference>
<name>A0A543CKU1_9ACTN</name>
<evidence type="ECO:0000313" key="3">
    <source>
        <dbReference type="EMBL" id="TQL97507.1"/>
    </source>
</evidence>
<dbReference type="Pfam" id="PF01337">
    <property type="entry name" value="Barstar"/>
    <property type="match status" value="1"/>
</dbReference>
<dbReference type="InterPro" id="IPR000468">
    <property type="entry name" value="Barstar"/>
</dbReference>
<evidence type="ECO:0000256" key="1">
    <source>
        <dbReference type="ARBA" id="ARBA00006845"/>
    </source>
</evidence>
<evidence type="ECO:0000259" key="2">
    <source>
        <dbReference type="Pfam" id="PF01337"/>
    </source>
</evidence>
<dbReference type="RefSeq" id="WP_221640032.1">
    <property type="nucleotide sequence ID" value="NZ_VFOZ01000001.1"/>
</dbReference>
<sequence>MIEELLTGRTQPGMHTWHADRREAARGVTEAERAGWRVFWLDATGVRDKAALLERCQEEFALPSYFGHNWDALEDSLKDLSWAPATRGYLVVYDHWQDLAEAEIHRTLVDVLASAVAYWRPTPTPMAVVLLDSEVVA</sequence>
<protein>
    <submittedName>
        <fullName evidence="3">Barstar (Barnase inhibitor)</fullName>
    </submittedName>
</protein>
<feature type="domain" description="Barstar (barnase inhibitor)" evidence="2">
    <location>
        <begin position="36"/>
        <end position="130"/>
    </location>
</feature>
<dbReference type="AlphaFoldDB" id="A0A543CKU1"/>
<comment type="caution">
    <text evidence="3">The sequence shown here is derived from an EMBL/GenBank/DDBJ whole genome shotgun (WGS) entry which is preliminary data.</text>
</comment>
<evidence type="ECO:0000313" key="4">
    <source>
        <dbReference type="Proteomes" id="UP000316096"/>
    </source>
</evidence>
<keyword evidence="4" id="KW-1185">Reference proteome</keyword>
<gene>
    <name evidence="3" type="ORF">FB559_3098</name>
</gene>
<proteinExistence type="inferred from homology"/>
<dbReference type="SUPFAM" id="SSF52038">
    <property type="entry name" value="Barstar-related"/>
    <property type="match status" value="1"/>
</dbReference>
<comment type="similarity">
    <text evidence="1">Belongs to the barstar family.</text>
</comment>
<dbReference type="Gene3D" id="3.30.370.10">
    <property type="entry name" value="Barstar-like"/>
    <property type="match status" value="1"/>
</dbReference>